<dbReference type="Proteomes" id="UP001162881">
    <property type="component" value="Unassembled WGS sequence"/>
</dbReference>
<keyword evidence="1" id="KW-1133">Transmembrane helix</keyword>
<evidence type="ECO:0000313" key="3">
    <source>
        <dbReference type="Proteomes" id="UP001162881"/>
    </source>
</evidence>
<evidence type="ECO:0000313" key="2">
    <source>
        <dbReference type="EMBL" id="MCJ2183134.1"/>
    </source>
</evidence>
<accession>A0ABT0BEC3</accession>
<gene>
    <name evidence="2" type="ORF">MTR62_10585</name>
</gene>
<dbReference type="EMBL" id="JALHLF010000036">
    <property type="protein sequence ID" value="MCJ2183134.1"/>
    <property type="molecule type" value="Genomic_DNA"/>
</dbReference>
<keyword evidence="1" id="KW-0812">Transmembrane</keyword>
<proteinExistence type="predicted"/>
<keyword evidence="1" id="KW-0472">Membrane</keyword>
<feature type="transmembrane region" description="Helical" evidence="1">
    <location>
        <begin position="12"/>
        <end position="32"/>
    </location>
</feature>
<sequence length="64" mass="6791">MSGVRQGRRGRLVAASLVGLCLVGVAVVATGYDARDLELSVTPLYTITETGNRVLVRISSPVLY</sequence>
<dbReference type="RefSeq" id="WP_244020501.1">
    <property type="nucleotide sequence ID" value="NZ_JALHLF010000036.1"/>
</dbReference>
<evidence type="ECO:0000256" key="1">
    <source>
        <dbReference type="SAM" id="Phobius"/>
    </source>
</evidence>
<keyword evidence="3" id="KW-1185">Reference proteome</keyword>
<protein>
    <submittedName>
        <fullName evidence="2">Uncharacterized protein</fullName>
    </submittedName>
</protein>
<comment type="caution">
    <text evidence="2">The sequence shown here is derived from an EMBL/GenBank/DDBJ whole genome shotgun (WGS) entry which is preliminary data.</text>
</comment>
<name>A0ABT0BEC3_9SPHN</name>
<organism evidence="2 3">
    <name type="scientific">Novosphingobium organovorum</name>
    <dbReference type="NCBI Taxonomy" id="2930092"/>
    <lineage>
        <taxon>Bacteria</taxon>
        <taxon>Pseudomonadati</taxon>
        <taxon>Pseudomonadota</taxon>
        <taxon>Alphaproteobacteria</taxon>
        <taxon>Sphingomonadales</taxon>
        <taxon>Sphingomonadaceae</taxon>
        <taxon>Novosphingobium</taxon>
    </lineage>
</organism>
<reference evidence="2" key="1">
    <citation type="submission" date="2022-03" db="EMBL/GenBank/DDBJ databases">
        <title>Identification of a novel bacterium isolated from mangrove sediments.</title>
        <authorList>
            <person name="Pan X."/>
        </authorList>
    </citation>
    <scope>NUCLEOTIDE SEQUENCE</scope>
    <source>
        <strain evidence="2">B1949</strain>
    </source>
</reference>